<dbReference type="SMART" id="SM00882">
    <property type="entry name" value="CoA_trans"/>
    <property type="match status" value="1"/>
</dbReference>
<dbReference type="Pfam" id="PF01144">
    <property type="entry name" value="CoA_trans"/>
    <property type="match status" value="1"/>
</dbReference>
<gene>
    <name evidence="5" type="ORF">GA0061102_102388</name>
</gene>
<evidence type="ECO:0000256" key="1">
    <source>
        <dbReference type="ARBA" id="ARBA00007154"/>
    </source>
</evidence>
<dbReference type="InterPro" id="IPR014388">
    <property type="entry name" value="3-oxoacid_CoA-transferase"/>
</dbReference>
<reference evidence="6" key="1">
    <citation type="submission" date="2016-08" db="EMBL/GenBank/DDBJ databases">
        <authorList>
            <person name="Varghese N."/>
            <person name="Submissions Spin"/>
        </authorList>
    </citation>
    <scope>NUCLEOTIDE SEQUENCE [LARGE SCALE GENOMIC DNA]</scope>
    <source>
        <strain evidence="6">HAMBI 2971</strain>
    </source>
</reference>
<dbReference type="PIRSF" id="PIRSF000858">
    <property type="entry name" value="SCOT-t"/>
    <property type="match status" value="1"/>
</dbReference>
<dbReference type="EMBL" id="FMAH01000023">
    <property type="protein sequence ID" value="SCB35574.1"/>
    <property type="molecule type" value="Genomic_DNA"/>
</dbReference>
<dbReference type="InterPro" id="IPR004165">
    <property type="entry name" value="CoA_trans_fam_I"/>
</dbReference>
<dbReference type="Proteomes" id="UP000199435">
    <property type="component" value="Unassembled WGS sequence"/>
</dbReference>
<proteinExistence type="inferred from homology"/>
<dbReference type="PROSITE" id="PS51257">
    <property type="entry name" value="PROKAR_LIPOPROTEIN"/>
    <property type="match status" value="1"/>
</dbReference>
<dbReference type="GO" id="GO:0008775">
    <property type="term" value="F:acetate CoA-transferase activity"/>
    <property type="evidence" value="ECO:0007669"/>
    <property type="project" value="UniProtKB-EC"/>
</dbReference>
<evidence type="ECO:0000256" key="2">
    <source>
        <dbReference type="ARBA" id="ARBA00022679"/>
    </source>
</evidence>
<dbReference type="PANTHER" id="PTHR43293">
    <property type="entry name" value="ACETATE COA-TRANSFERASE YDIF"/>
    <property type="match status" value="1"/>
</dbReference>
<dbReference type="PANTHER" id="PTHR43293:SF1">
    <property type="entry name" value="ACETATE COA-TRANSFERASE YDIF"/>
    <property type="match status" value="1"/>
</dbReference>
<comment type="function">
    <text evidence="3">CoA transferase having broad substrate specificity for short-chain acyl-CoA thioesters with the activity decreasing when the length of the carboxylic acid chain exceeds four carbons.</text>
</comment>
<accession>A0A1C3W743</accession>
<evidence type="ECO:0000313" key="5">
    <source>
        <dbReference type="EMBL" id="SCB35574.1"/>
    </source>
</evidence>
<dbReference type="Gene3D" id="3.40.1080.10">
    <property type="entry name" value="Glutaconate Coenzyme A-transferase"/>
    <property type="match status" value="2"/>
</dbReference>
<dbReference type="EC" id="2.8.3.8" evidence="3"/>
<evidence type="ECO:0000256" key="3">
    <source>
        <dbReference type="PIRNR" id="PIRNR000858"/>
    </source>
</evidence>
<organism evidence="5 6">
    <name type="scientific">Rhizobium miluonense</name>
    <dbReference type="NCBI Taxonomy" id="411945"/>
    <lineage>
        <taxon>Bacteria</taxon>
        <taxon>Pseudomonadati</taxon>
        <taxon>Pseudomonadota</taxon>
        <taxon>Alphaproteobacteria</taxon>
        <taxon>Hyphomicrobiales</taxon>
        <taxon>Rhizobiaceae</taxon>
        <taxon>Rhizobium/Agrobacterium group</taxon>
        <taxon>Rhizobium</taxon>
    </lineage>
</organism>
<sequence>MNMSKHITPAEAAALIPDGAIVSVSSSSGLGCPDLMLKAIGERFETTGHPRDITTLHPIAAGDMSGIKGVDYIAKKGLLKRILGGSYPSGPSSAEPPLIWQMITNNEIPAYNIPSGIMFDIHREAAAKRPGVLTKVGMDTFVDPKRQGCAMNEQATREPVVKRVSFEGDDYLFFPSIVPQVAIIRATTADERGNLTYEHEGAYLGGLDQALAARNNGGVVIAQVKRITKEGSLKPHDVRVPGMLVDYVIVDPDQKQTTQTLYDPAISGEIFRPLDSFSVPEFNIQKVIARRVAQELQTGSCVNLGFGISANVPRILLEEGLHGAVTWVIEQGAVGGVPLLDFAFGCASNADAYMPSPYQFTYFQGAGFDASLLSFLEIGSDGSVNVSKLSFRPHVTAGAGGFVDITARAKKIVFSGMFNAGAKLAINDGKLVIEKEGKLKKLVNEVEHVTFSGRRAIEQGQDITYVTERCVMKLTPNGIVLTEIAPGVDLQEHVLSQSEFPLIVSEDLKIMDANLFAEANIDLSLPKKDARVLEGVFHG</sequence>
<keyword evidence="6" id="KW-1185">Reference proteome</keyword>
<dbReference type="InterPro" id="IPR037171">
    <property type="entry name" value="NagB/RpiA_transferase-like"/>
</dbReference>
<dbReference type="GO" id="GO:0046952">
    <property type="term" value="P:ketone body catabolic process"/>
    <property type="evidence" value="ECO:0007669"/>
    <property type="project" value="InterPro"/>
</dbReference>
<dbReference type="AlphaFoldDB" id="A0A1C3W743"/>
<dbReference type="SUPFAM" id="SSF100950">
    <property type="entry name" value="NagB/RpiA/CoA transferase-like"/>
    <property type="match status" value="2"/>
</dbReference>
<comment type="similarity">
    <text evidence="1 3">Belongs to the 3-oxoacid CoA-transferase family.</text>
</comment>
<evidence type="ECO:0000313" key="6">
    <source>
        <dbReference type="Proteomes" id="UP000199435"/>
    </source>
</evidence>
<protein>
    <recommendedName>
        <fullName evidence="3">Acetate CoA-transferase YdiF</fullName>
        <ecNumber evidence="3">2.8.3.8</ecNumber>
    </recommendedName>
</protein>
<feature type="active site" description="5-glutamyl coenzyme A thioester intermediate" evidence="4">
    <location>
        <position position="330"/>
    </location>
</feature>
<name>A0A1C3W743_9HYPH</name>
<dbReference type="STRING" id="411945.GA0061102_102388"/>
<keyword evidence="2 3" id="KW-0808">Transferase</keyword>
<comment type="catalytic activity">
    <reaction evidence="3">
        <text>an acyl-CoA + acetate = a carboxylate + acetyl-CoA</text>
        <dbReference type="Rhea" id="RHEA:13381"/>
        <dbReference type="ChEBI" id="CHEBI:29067"/>
        <dbReference type="ChEBI" id="CHEBI:30089"/>
        <dbReference type="ChEBI" id="CHEBI:57288"/>
        <dbReference type="ChEBI" id="CHEBI:58342"/>
        <dbReference type="EC" id="2.8.3.8"/>
    </reaction>
</comment>
<evidence type="ECO:0000256" key="4">
    <source>
        <dbReference type="PIRSR" id="PIRSR000858-1"/>
    </source>
</evidence>